<dbReference type="PANTHER" id="PTHR42888">
    <property type="entry name" value="50S RIBOSOMAL PROTEIN L36, CHLOROPLASTIC"/>
    <property type="match status" value="1"/>
</dbReference>
<dbReference type="HAMAP" id="MF_00251">
    <property type="entry name" value="Ribosomal_bL36"/>
    <property type="match status" value="1"/>
</dbReference>
<dbReference type="GO" id="GO:0006412">
    <property type="term" value="P:translation"/>
    <property type="evidence" value="ECO:0007669"/>
    <property type="project" value="InterPro"/>
</dbReference>
<proteinExistence type="inferred from homology"/>
<dbReference type="STRING" id="269621.A0A238FAK1"/>
<dbReference type="PROSITE" id="PS00828">
    <property type="entry name" value="RIBOSOMAL_L36"/>
    <property type="match status" value="1"/>
</dbReference>
<dbReference type="GO" id="GO:0003735">
    <property type="term" value="F:structural constituent of ribosome"/>
    <property type="evidence" value="ECO:0007669"/>
    <property type="project" value="InterPro"/>
</dbReference>
<organism evidence="6 7">
    <name type="scientific">Microbotryum intermedium</name>
    <dbReference type="NCBI Taxonomy" id="269621"/>
    <lineage>
        <taxon>Eukaryota</taxon>
        <taxon>Fungi</taxon>
        <taxon>Dikarya</taxon>
        <taxon>Basidiomycota</taxon>
        <taxon>Pucciniomycotina</taxon>
        <taxon>Microbotryomycetes</taxon>
        <taxon>Microbotryales</taxon>
        <taxon>Microbotryaceae</taxon>
        <taxon>Microbotryum</taxon>
    </lineage>
</organism>
<feature type="compositionally biased region" description="Low complexity" evidence="5">
    <location>
        <begin position="62"/>
        <end position="81"/>
    </location>
</feature>
<keyword evidence="3 4" id="KW-0687">Ribonucleoprotein</keyword>
<sequence length="172" mass="18400">MLHLATSTARSSLPRTFPSPTLSHSTTRPLSYLTSQAHSRGCGCARCAPRTISQPTLIRPRSAPTPLSNPTPSSSQLRSLSSIASSALHPKSCGCARCAPRSSSSSTLVSPIVRPGSTTTTTASMASSLDMQKRGMKVRSSVKRFCSSCKVVRRNNTLFVLCENPKHKQRQG</sequence>
<dbReference type="SUPFAM" id="SSF57840">
    <property type="entry name" value="Ribosomal protein L36"/>
    <property type="match status" value="1"/>
</dbReference>
<dbReference type="NCBIfam" id="TIGR01022">
    <property type="entry name" value="rpmJ_bact"/>
    <property type="match status" value="1"/>
</dbReference>
<dbReference type="GO" id="GO:0005737">
    <property type="term" value="C:cytoplasm"/>
    <property type="evidence" value="ECO:0007669"/>
    <property type="project" value="UniProtKB-ARBA"/>
</dbReference>
<evidence type="ECO:0000256" key="2">
    <source>
        <dbReference type="ARBA" id="ARBA00022980"/>
    </source>
</evidence>
<evidence type="ECO:0000256" key="5">
    <source>
        <dbReference type="SAM" id="MobiDB-lite"/>
    </source>
</evidence>
<dbReference type="GO" id="GO:1990904">
    <property type="term" value="C:ribonucleoprotein complex"/>
    <property type="evidence" value="ECO:0007669"/>
    <property type="project" value="UniProtKB-KW"/>
</dbReference>
<feature type="region of interest" description="Disordered" evidence="5">
    <location>
        <begin position="1"/>
        <end position="28"/>
    </location>
</feature>
<evidence type="ECO:0000256" key="1">
    <source>
        <dbReference type="ARBA" id="ARBA00007645"/>
    </source>
</evidence>
<protein>
    <recommendedName>
        <fullName evidence="4">Ribosomal protein</fullName>
    </recommendedName>
</protein>
<evidence type="ECO:0000313" key="7">
    <source>
        <dbReference type="Proteomes" id="UP000198372"/>
    </source>
</evidence>
<dbReference type="EMBL" id="FMSP01000005">
    <property type="protein sequence ID" value="SCV70235.1"/>
    <property type="molecule type" value="Genomic_DNA"/>
</dbReference>
<keyword evidence="2 4" id="KW-0689">Ribosomal protein</keyword>
<evidence type="ECO:0000256" key="4">
    <source>
        <dbReference type="RuleBase" id="RU000570"/>
    </source>
</evidence>
<dbReference type="GO" id="GO:0005840">
    <property type="term" value="C:ribosome"/>
    <property type="evidence" value="ECO:0007669"/>
    <property type="project" value="UniProtKB-KW"/>
</dbReference>
<accession>A0A238FAK1</accession>
<comment type="similarity">
    <text evidence="1 4">Belongs to the bacterial ribosomal protein bL36 family.</text>
</comment>
<dbReference type="AlphaFoldDB" id="A0A238FAK1"/>
<dbReference type="Proteomes" id="UP000198372">
    <property type="component" value="Unassembled WGS sequence"/>
</dbReference>
<dbReference type="InterPro" id="IPR000473">
    <property type="entry name" value="Ribosomal_bL36"/>
</dbReference>
<feature type="region of interest" description="Disordered" evidence="5">
    <location>
        <begin position="55"/>
        <end position="81"/>
    </location>
</feature>
<evidence type="ECO:0000256" key="3">
    <source>
        <dbReference type="ARBA" id="ARBA00023274"/>
    </source>
</evidence>
<dbReference type="InterPro" id="IPR035977">
    <property type="entry name" value="Ribosomal_bL36_sp"/>
</dbReference>
<keyword evidence="7" id="KW-1185">Reference proteome</keyword>
<evidence type="ECO:0000313" key="6">
    <source>
        <dbReference type="EMBL" id="SCV70235.1"/>
    </source>
</evidence>
<dbReference type="OrthoDB" id="10265903at2759"/>
<gene>
    <name evidence="6" type="ORF">BQ2448_1629</name>
</gene>
<name>A0A238FAK1_9BASI</name>
<dbReference type="Pfam" id="PF00444">
    <property type="entry name" value="Ribosomal_L36"/>
    <property type="match status" value="1"/>
</dbReference>
<dbReference type="PANTHER" id="PTHR42888:SF1">
    <property type="entry name" value="LARGE RIBOSOMAL SUBUNIT PROTEIN BL36C"/>
    <property type="match status" value="1"/>
</dbReference>
<reference evidence="7" key="1">
    <citation type="submission" date="2016-09" db="EMBL/GenBank/DDBJ databases">
        <authorList>
            <person name="Jeantristanb JTB J.-T."/>
            <person name="Ricardo R."/>
        </authorList>
    </citation>
    <scope>NUCLEOTIDE SEQUENCE [LARGE SCALE GENOMIC DNA]</scope>
</reference>